<feature type="transmembrane region" description="Helical" evidence="1">
    <location>
        <begin position="236"/>
        <end position="258"/>
    </location>
</feature>
<feature type="transmembrane region" description="Helical" evidence="1">
    <location>
        <begin position="138"/>
        <end position="161"/>
    </location>
</feature>
<evidence type="ECO:0000313" key="3">
    <source>
        <dbReference type="Proteomes" id="UP000027222"/>
    </source>
</evidence>
<dbReference type="AlphaFoldDB" id="A0A067T0T1"/>
<proteinExistence type="predicted"/>
<name>A0A067T0T1_GALM3</name>
<keyword evidence="1" id="KW-1133">Transmembrane helix</keyword>
<feature type="transmembrane region" description="Helical" evidence="1">
    <location>
        <begin position="112"/>
        <end position="132"/>
    </location>
</feature>
<gene>
    <name evidence="2" type="ORF">GALMADRAFT_252783</name>
</gene>
<feature type="transmembrane region" description="Helical" evidence="1">
    <location>
        <begin position="182"/>
        <end position="210"/>
    </location>
</feature>
<dbReference type="HOGENOM" id="CLU_1069773_0_0_1"/>
<sequence>MSDFPHEVETIVNEVQVQALPRRQSLITQTFNHFLASILASIDIPSNWLCHIVNGPSYILNVVPFALLVEPLLFWQPRLHLHTFNRVVDGEENLYLEHLIEDAKTKIKISTILLTLAFTMMQIFFNGSWIFLGAVIYMAVMSLFISIILQTIAILCYQAILQNPGGPARLMSDARAMRGTPLALNPWIALSIPSAWTFWAFVLFFMAMVMTPWGQSLTPSPTLSGRAMGKKPQPEVIASALIVLTLGMMCAIVVVMTWRRYMGYPRQTIEH</sequence>
<dbReference type="Proteomes" id="UP000027222">
    <property type="component" value="Unassembled WGS sequence"/>
</dbReference>
<keyword evidence="1" id="KW-0812">Transmembrane</keyword>
<accession>A0A067T0T1</accession>
<keyword evidence="3" id="KW-1185">Reference proteome</keyword>
<keyword evidence="1" id="KW-0472">Membrane</keyword>
<evidence type="ECO:0000256" key="1">
    <source>
        <dbReference type="SAM" id="Phobius"/>
    </source>
</evidence>
<organism evidence="2 3">
    <name type="scientific">Galerina marginata (strain CBS 339.88)</name>
    <dbReference type="NCBI Taxonomy" id="685588"/>
    <lineage>
        <taxon>Eukaryota</taxon>
        <taxon>Fungi</taxon>
        <taxon>Dikarya</taxon>
        <taxon>Basidiomycota</taxon>
        <taxon>Agaricomycotina</taxon>
        <taxon>Agaricomycetes</taxon>
        <taxon>Agaricomycetidae</taxon>
        <taxon>Agaricales</taxon>
        <taxon>Agaricineae</taxon>
        <taxon>Strophariaceae</taxon>
        <taxon>Galerina</taxon>
    </lineage>
</organism>
<dbReference type="EMBL" id="KL142388">
    <property type="protein sequence ID" value="KDR72628.1"/>
    <property type="molecule type" value="Genomic_DNA"/>
</dbReference>
<reference evidence="3" key="1">
    <citation type="journal article" date="2014" name="Proc. Natl. Acad. Sci. U.S.A.">
        <title>Extensive sampling of basidiomycete genomes demonstrates inadequacy of the white-rot/brown-rot paradigm for wood decay fungi.</title>
        <authorList>
            <person name="Riley R."/>
            <person name="Salamov A.A."/>
            <person name="Brown D.W."/>
            <person name="Nagy L.G."/>
            <person name="Floudas D."/>
            <person name="Held B.W."/>
            <person name="Levasseur A."/>
            <person name="Lombard V."/>
            <person name="Morin E."/>
            <person name="Otillar R."/>
            <person name="Lindquist E.A."/>
            <person name="Sun H."/>
            <person name="LaButti K.M."/>
            <person name="Schmutz J."/>
            <person name="Jabbour D."/>
            <person name="Luo H."/>
            <person name="Baker S.E."/>
            <person name="Pisabarro A.G."/>
            <person name="Walton J.D."/>
            <person name="Blanchette R.A."/>
            <person name="Henrissat B."/>
            <person name="Martin F."/>
            <person name="Cullen D."/>
            <person name="Hibbett D.S."/>
            <person name="Grigoriev I.V."/>
        </authorList>
    </citation>
    <scope>NUCLEOTIDE SEQUENCE [LARGE SCALE GENOMIC DNA]</scope>
    <source>
        <strain evidence="3">CBS 339.88</strain>
    </source>
</reference>
<evidence type="ECO:0000313" key="2">
    <source>
        <dbReference type="EMBL" id="KDR72628.1"/>
    </source>
</evidence>
<protein>
    <submittedName>
        <fullName evidence="2">Uncharacterized protein</fullName>
    </submittedName>
</protein>